<dbReference type="RefSeq" id="XP_002839559.1">
    <property type="nucleotide sequence ID" value="XM_002839513.1"/>
</dbReference>
<name>D5GGV7_TUBMM</name>
<organism evidence="2 3">
    <name type="scientific">Tuber melanosporum (strain Mel28)</name>
    <name type="common">Perigord black truffle</name>
    <dbReference type="NCBI Taxonomy" id="656061"/>
    <lineage>
        <taxon>Eukaryota</taxon>
        <taxon>Fungi</taxon>
        <taxon>Dikarya</taxon>
        <taxon>Ascomycota</taxon>
        <taxon>Pezizomycotina</taxon>
        <taxon>Pezizomycetes</taxon>
        <taxon>Pezizales</taxon>
        <taxon>Tuberaceae</taxon>
        <taxon>Tuber</taxon>
    </lineage>
</organism>
<dbReference type="STRING" id="656061.D5GGV7"/>
<accession>D5GGV7</accession>
<dbReference type="InParanoid" id="D5GGV7"/>
<dbReference type="GeneID" id="9181724"/>
<dbReference type="EMBL" id="FN430277">
    <property type="protein sequence ID" value="CAZ83750.1"/>
    <property type="molecule type" value="Genomic_DNA"/>
</dbReference>
<protein>
    <submittedName>
        <fullName evidence="2">(Perigord truffle) hypothetical protein</fullName>
    </submittedName>
</protein>
<dbReference type="KEGG" id="tml:GSTUM_00002053001"/>
<keyword evidence="3" id="KW-1185">Reference proteome</keyword>
<dbReference type="AlphaFoldDB" id="D5GGV7"/>
<dbReference type="HOGENOM" id="CLU_443582_0_0_1"/>
<evidence type="ECO:0000313" key="3">
    <source>
        <dbReference type="Proteomes" id="UP000006911"/>
    </source>
</evidence>
<dbReference type="Proteomes" id="UP000006911">
    <property type="component" value="Unassembled WGS sequence"/>
</dbReference>
<gene>
    <name evidence="2" type="ORF">GSTUM_00002053001</name>
</gene>
<feature type="compositionally biased region" description="Gly residues" evidence="1">
    <location>
        <begin position="385"/>
        <end position="399"/>
    </location>
</feature>
<reference evidence="2 3" key="1">
    <citation type="journal article" date="2010" name="Nature">
        <title>Perigord black truffle genome uncovers evolutionary origins and mechanisms of symbiosis.</title>
        <authorList>
            <person name="Martin F."/>
            <person name="Kohler A."/>
            <person name="Murat C."/>
            <person name="Balestrini R."/>
            <person name="Coutinho P.M."/>
            <person name="Jaillon O."/>
            <person name="Montanini B."/>
            <person name="Morin E."/>
            <person name="Noel B."/>
            <person name="Percudani R."/>
            <person name="Porcel B."/>
            <person name="Rubini A."/>
            <person name="Amicucci A."/>
            <person name="Amselem J."/>
            <person name="Anthouard V."/>
            <person name="Arcioni S."/>
            <person name="Artiguenave F."/>
            <person name="Aury J.M."/>
            <person name="Ballario P."/>
            <person name="Bolchi A."/>
            <person name="Brenna A."/>
            <person name="Brun A."/>
            <person name="Buee M."/>
            <person name="Cantarel B."/>
            <person name="Chevalier G."/>
            <person name="Couloux A."/>
            <person name="Da Silva C."/>
            <person name="Denoeud F."/>
            <person name="Duplessis S."/>
            <person name="Ghignone S."/>
            <person name="Hilselberger B."/>
            <person name="Iotti M."/>
            <person name="Marcais B."/>
            <person name="Mello A."/>
            <person name="Miranda M."/>
            <person name="Pacioni G."/>
            <person name="Quesneville H."/>
            <person name="Riccioni C."/>
            <person name="Ruotolo R."/>
            <person name="Splivallo R."/>
            <person name="Stocchi V."/>
            <person name="Tisserant E."/>
            <person name="Viscomi A.R."/>
            <person name="Zambonelli A."/>
            <person name="Zampieri E."/>
            <person name="Henrissat B."/>
            <person name="Lebrun M.H."/>
            <person name="Paolocci F."/>
            <person name="Bonfante P."/>
            <person name="Ottonello S."/>
            <person name="Wincker P."/>
        </authorList>
    </citation>
    <scope>NUCLEOTIDE SEQUENCE [LARGE SCALE GENOMIC DNA]</scope>
    <source>
        <strain evidence="2 3">Mel28</strain>
    </source>
</reference>
<evidence type="ECO:0000313" key="2">
    <source>
        <dbReference type="EMBL" id="CAZ83750.1"/>
    </source>
</evidence>
<feature type="region of interest" description="Disordered" evidence="1">
    <location>
        <begin position="326"/>
        <end position="404"/>
    </location>
</feature>
<proteinExistence type="predicted"/>
<feature type="compositionally biased region" description="Low complexity" evidence="1">
    <location>
        <begin position="342"/>
        <end position="363"/>
    </location>
</feature>
<evidence type="ECO:0000256" key="1">
    <source>
        <dbReference type="SAM" id="MobiDB-lite"/>
    </source>
</evidence>
<sequence>MFDPPLLILSVARSGVWLNNRADFYSLCLVSKSFYATAIRLLYRKLKISHETFEKSFTPLHAVLSSRQQERIFCLSAAEKHGLARSNGKGPEFGKALSNCGAFVREFEAALLVDDVEEDADIVKEILGSAIDNMSLLESFVWATPSDRALCRTPRISHSLIRKPRLNSLALSNIIETDAPLLRLHPLQSVTFILDSNFVSLAHRLLSSTADYDIIRKILRTSAGTLKSLTLISRPGGQRHYEDENLLFGGGEGDHKSVFKESPEGGEVTHLSRLKSLTLVGRPFTVKRLGVLTQAINFNNLRCLEIVSCPGTELLLSAITLPEARESGMGAESNEVGGSDTDSMSGSNEENGSGSDSDSGMESNKVDWSGLDSMWGSDEEDDPGSGMGAGWASEGGGESATGAEWASAGGNRAFPNLRKLVIRASQYEFGRFLKCFRGLQDLRYELGYDRRTWGLPEGGRRHIPCSLSVDSLLLARISMFHGHTLRKLTILTLDTLLCISERDLRGLARNCRVLVKLCFSARRFHFLFSTNPVKTRTRSNLWTLYLHLESGFSEFQARNCLQRLLLMIPNLKTVGMLTGKHSNEPYIFRVCPGRVLERVFDGDCLQSEFRASKFGD</sequence>